<evidence type="ECO:0000256" key="1">
    <source>
        <dbReference type="ARBA" id="ARBA00004651"/>
    </source>
</evidence>
<keyword evidence="5 7" id="KW-1133">Transmembrane helix</keyword>
<evidence type="ECO:0000256" key="5">
    <source>
        <dbReference type="ARBA" id="ARBA00022989"/>
    </source>
</evidence>
<accession>A0A1V2IAR4</accession>
<evidence type="ECO:0000313" key="8">
    <source>
        <dbReference type="EMBL" id="ONH30293.1"/>
    </source>
</evidence>
<dbReference type="GO" id="GO:0005886">
    <property type="term" value="C:plasma membrane"/>
    <property type="evidence" value="ECO:0007669"/>
    <property type="project" value="UniProtKB-SubCell"/>
</dbReference>
<dbReference type="AlphaFoldDB" id="A0A1V2IAR4"/>
<dbReference type="PANTHER" id="PTHR33452">
    <property type="entry name" value="OXIDOREDUCTASE CATD-RELATED"/>
    <property type="match status" value="1"/>
</dbReference>
<keyword evidence="6 7" id="KW-0472">Membrane</keyword>
<protein>
    <submittedName>
        <fullName evidence="8">DoxX family protein</fullName>
    </submittedName>
</protein>
<dbReference type="InterPro" id="IPR051907">
    <property type="entry name" value="DoxX-like_oxidoreductase"/>
</dbReference>
<evidence type="ECO:0000256" key="7">
    <source>
        <dbReference type="SAM" id="Phobius"/>
    </source>
</evidence>
<feature type="transmembrane region" description="Helical" evidence="7">
    <location>
        <begin position="56"/>
        <end position="74"/>
    </location>
</feature>
<gene>
    <name evidence="8" type="ORF">BL253_14155</name>
</gene>
<feature type="transmembrane region" description="Helical" evidence="7">
    <location>
        <begin position="80"/>
        <end position="99"/>
    </location>
</feature>
<dbReference type="OrthoDB" id="346004at2"/>
<sequence length="164" mass="16384">MPAASGRDVGLLLLRATIGVIMFGHGTEKLFGWFGGGGLDATGASFSKLGYPASRVFAAVAGVTESLGGAGLALGLLTPLAGAAVLGAMINAMAVVWHGSLYGDNGVEYEVLLAVTGASLALTGPGRHSIDHHLLGLGEPRWPVGAAAIILGFVLAAVVLLIRG</sequence>
<organism evidence="8 9">
    <name type="scientific">Pseudofrankia asymbiotica</name>
    <dbReference type="NCBI Taxonomy" id="1834516"/>
    <lineage>
        <taxon>Bacteria</taxon>
        <taxon>Bacillati</taxon>
        <taxon>Actinomycetota</taxon>
        <taxon>Actinomycetes</taxon>
        <taxon>Frankiales</taxon>
        <taxon>Frankiaceae</taxon>
        <taxon>Pseudofrankia</taxon>
    </lineage>
</organism>
<comment type="subcellular location">
    <subcellularLocation>
        <location evidence="1">Cell membrane</location>
        <topology evidence="1">Multi-pass membrane protein</topology>
    </subcellularLocation>
</comment>
<proteinExistence type="inferred from homology"/>
<dbReference type="PANTHER" id="PTHR33452:SF1">
    <property type="entry name" value="INNER MEMBRANE PROTEIN YPHA-RELATED"/>
    <property type="match status" value="1"/>
</dbReference>
<keyword evidence="4 7" id="KW-0812">Transmembrane</keyword>
<keyword evidence="3" id="KW-1003">Cell membrane</keyword>
<dbReference type="RefSeq" id="WP_076817187.1">
    <property type="nucleotide sequence ID" value="NZ_MOMC01000027.1"/>
</dbReference>
<evidence type="ECO:0000313" key="9">
    <source>
        <dbReference type="Proteomes" id="UP000188929"/>
    </source>
</evidence>
<dbReference type="STRING" id="1834516.BL253_14155"/>
<feature type="transmembrane region" description="Helical" evidence="7">
    <location>
        <begin position="142"/>
        <end position="162"/>
    </location>
</feature>
<evidence type="ECO:0000256" key="6">
    <source>
        <dbReference type="ARBA" id="ARBA00023136"/>
    </source>
</evidence>
<evidence type="ECO:0000256" key="2">
    <source>
        <dbReference type="ARBA" id="ARBA00006679"/>
    </source>
</evidence>
<comment type="similarity">
    <text evidence="2">Belongs to the DoxX family.</text>
</comment>
<reference evidence="9" key="1">
    <citation type="submission" date="2016-10" db="EMBL/GenBank/DDBJ databases">
        <title>Frankia sp. NRRL B-16386 Genome sequencing.</title>
        <authorList>
            <person name="Ghodhbane-Gtari F."/>
            <person name="Swanson E."/>
            <person name="Gueddou A."/>
            <person name="Hezbri K."/>
            <person name="Ktari K."/>
            <person name="Nouioui I."/>
            <person name="Morris K."/>
            <person name="Simpson S."/>
            <person name="Abebe-Akele F."/>
            <person name="Thomas K."/>
            <person name="Gtari M."/>
            <person name="Tisa L.S."/>
        </authorList>
    </citation>
    <scope>NUCLEOTIDE SEQUENCE [LARGE SCALE GENOMIC DNA]</scope>
    <source>
        <strain evidence="9">NRRL B-16386</strain>
    </source>
</reference>
<dbReference type="Proteomes" id="UP000188929">
    <property type="component" value="Unassembled WGS sequence"/>
</dbReference>
<dbReference type="InterPro" id="IPR032808">
    <property type="entry name" value="DoxX"/>
</dbReference>
<evidence type="ECO:0000256" key="4">
    <source>
        <dbReference type="ARBA" id="ARBA00022692"/>
    </source>
</evidence>
<comment type="caution">
    <text evidence="8">The sequence shown here is derived from an EMBL/GenBank/DDBJ whole genome shotgun (WGS) entry which is preliminary data.</text>
</comment>
<dbReference type="Pfam" id="PF07681">
    <property type="entry name" value="DoxX"/>
    <property type="match status" value="1"/>
</dbReference>
<dbReference type="EMBL" id="MOMC01000027">
    <property type="protein sequence ID" value="ONH30293.1"/>
    <property type="molecule type" value="Genomic_DNA"/>
</dbReference>
<evidence type="ECO:0000256" key="3">
    <source>
        <dbReference type="ARBA" id="ARBA00022475"/>
    </source>
</evidence>
<name>A0A1V2IAR4_9ACTN</name>
<keyword evidence="9" id="KW-1185">Reference proteome</keyword>